<organism evidence="2 3">
    <name type="scientific">Zostera marina</name>
    <name type="common">Eelgrass</name>
    <dbReference type="NCBI Taxonomy" id="29655"/>
    <lineage>
        <taxon>Eukaryota</taxon>
        <taxon>Viridiplantae</taxon>
        <taxon>Streptophyta</taxon>
        <taxon>Embryophyta</taxon>
        <taxon>Tracheophyta</taxon>
        <taxon>Spermatophyta</taxon>
        <taxon>Magnoliopsida</taxon>
        <taxon>Liliopsida</taxon>
        <taxon>Zosteraceae</taxon>
        <taxon>Zostera</taxon>
    </lineage>
</organism>
<reference evidence="3" key="1">
    <citation type="journal article" date="2016" name="Nature">
        <title>The genome of the seagrass Zostera marina reveals angiosperm adaptation to the sea.</title>
        <authorList>
            <person name="Olsen J.L."/>
            <person name="Rouze P."/>
            <person name="Verhelst B."/>
            <person name="Lin Y.-C."/>
            <person name="Bayer T."/>
            <person name="Collen J."/>
            <person name="Dattolo E."/>
            <person name="De Paoli E."/>
            <person name="Dittami S."/>
            <person name="Maumus F."/>
            <person name="Michel G."/>
            <person name="Kersting A."/>
            <person name="Lauritano C."/>
            <person name="Lohaus R."/>
            <person name="Toepel M."/>
            <person name="Tonon T."/>
            <person name="Vanneste K."/>
            <person name="Amirebrahimi M."/>
            <person name="Brakel J."/>
            <person name="Bostroem C."/>
            <person name="Chovatia M."/>
            <person name="Grimwood J."/>
            <person name="Jenkins J.W."/>
            <person name="Jueterbock A."/>
            <person name="Mraz A."/>
            <person name="Stam W.T."/>
            <person name="Tice H."/>
            <person name="Bornberg-Bauer E."/>
            <person name="Green P.J."/>
            <person name="Pearson G.A."/>
            <person name="Procaccini G."/>
            <person name="Duarte C.M."/>
            <person name="Schmutz J."/>
            <person name="Reusch T.B.H."/>
            <person name="Van de Peer Y."/>
        </authorList>
    </citation>
    <scope>NUCLEOTIDE SEQUENCE [LARGE SCALE GENOMIC DNA]</scope>
    <source>
        <strain evidence="3">cv. Finnish</strain>
    </source>
</reference>
<dbReference type="Proteomes" id="UP000036987">
    <property type="component" value="Unassembled WGS sequence"/>
</dbReference>
<dbReference type="AlphaFoldDB" id="A0A0K9NP60"/>
<proteinExistence type="predicted"/>
<dbReference type="EMBL" id="LFYR01002027">
    <property type="protein sequence ID" value="KMZ57760.1"/>
    <property type="molecule type" value="Genomic_DNA"/>
</dbReference>
<evidence type="ECO:0000256" key="1">
    <source>
        <dbReference type="SAM" id="MobiDB-lite"/>
    </source>
</evidence>
<evidence type="ECO:0000313" key="2">
    <source>
        <dbReference type="EMBL" id="KMZ57760.1"/>
    </source>
</evidence>
<accession>A0A0K9NP60</accession>
<dbReference type="PANTHER" id="PTHR31722">
    <property type="entry name" value="OS06G0675200 PROTEIN"/>
    <property type="match status" value="1"/>
</dbReference>
<sequence length="168" mass="18733">MACVNMYNSDNHHQNNINMMSPRISFSNDFVIDSSGTSIKHERPMYRSPDVSVPDFEFSAGGDGSDSCHTMIAADEVFFKGRLLPLKENCERMQKMTLRDELRNDEGAREAYNVPAAAATTHQSTTNSRPSKVPIRWKEFLGLRKAPPVPKKHDKNIADASAASTSRS</sequence>
<dbReference type="PANTHER" id="PTHR31722:SF62">
    <property type="entry name" value="EMB|CAB62433.1"/>
    <property type="match status" value="1"/>
</dbReference>
<feature type="region of interest" description="Disordered" evidence="1">
    <location>
        <begin position="144"/>
        <end position="168"/>
    </location>
</feature>
<protein>
    <submittedName>
        <fullName evidence="2">Uncharacterized protein</fullName>
    </submittedName>
</protein>
<dbReference type="OMA" id="IKHERSS"/>
<keyword evidence="3" id="KW-1185">Reference proteome</keyword>
<name>A0A0K9NP60_ZOSMR</name>
<evidence type="ECO:0000313" key="3">
    <source>
        <dbReference type="Proteomes" id="UP000036987"/>
    </source>
</evidence>
<comment type="caution">
    <text evidence="2">The sequence shown here is derived from an EMBL/GenBank/DDBJ whole genome shotgun (WGS) entry which is preliminary data.</text>
</comment>
<dbReference type="OrthoDB" id="1927989at2759"/>
<gene>
    <name evidence="2" type="ORF">ZOSMA_82G00760</name>
</gene>